<dbReference type="FunFam" id="1.10.287.110:FF:000002">
    <property type="entry name" value="putative tyrosine-protein phosphatase auxilin isoform X2"/>
    <property type="match status" value="1"/>
</dbReference>
<dbReference type="InterPro" id="IPR008271">
    <property type="entry name" value="Ser/Thr_kinase_AS"/>
</dbReference>
<feature type="compositionally biased region" description="Basic and acidic residues" evidence="3">
    <location>
        <begin position="866"/>
        <end position="889"/>
    </location>
</feature>
<dbReference type="InterPro" id="IPR036869">
    <property type="entry name" value="J_dom_sf"/>
</dbReference>
<dbReference type="InterPro" id="IPR036322">
    <property type="entry name" value="WD40_repeat_dom_sf"/>
</dbReference>
<dbReference type="Gene3D" id="1.10.287.110">
    <property type="entry name" value="DnaJ domain"/>
    <property type="match status" value="1"/>
</dbReference>
<gene>
    <name evidence="5" type="primary">WBGene00275401</name>
</gene>
<feature type="region of interest" description="Disordered" evidence="3">
    <location>
        <begin position="1642"/>
        <end position="1693"/>
    </location>
</feature>
<dbReference type="CDD" id="cd06257">
    <property type="entry name" value="DnaJ"/>
    <property type="match status" value="1"/>
</dbReference>
<dbReference type="InterPro" id="IPR029021">
    <property type="entry name" value="Prot-tyrosine_phosphatase-like"/>
</dbReference>
<dbReference type="GO" id="GO:0045747">
    <property type="term" value="P:positive regulation of Notch signaling pathway"/>
    <property type="evidence" value="ECO:0000318"/>
    <property type="project" value="GO_Central"/>
</dbReference>
<feature type="region of interest" description="Disordered" evidence="3">
    <location>
        <begin position="1420"/>
        <end position="1475"/>
    </location>
</feature>
<keyword evidence="6" id="KW-1185">Reference proteome</keyword>
<evidence type="ECO:0000256" key="1">
    <source>
        <dbReference type="ARBA" id="ARBA00004419"/>
    </source>
</evidence>
<comment type="subcellular location">
    <subcellularLocation>
        <location evidence="1">Cytoplasmic vesicle</location>
        <location evidence="1">Autophagosome</location>
    </subcellularLocation>
</comment>
<feature type="compositionally biased region" description="Low complexity" evidence="3">
    <location>
        <begin position="890"/>
        <end position="903"/>
    </location>
</feature>
<feature type="region of interest" description="Disordered" evidence="3">
    <location>
        <begin position="82"/>
        <end position="101"/>
    </location>
</feature>
<dbReference type="InterPro" id="IPR011009">
    <property type="entry name" value="Kinase-like_dom_sf"/>
</dbReference>
<dbReference type="InterPro" id="IPR001623">
    <property type="entry name" value="DnaJ_domain"/>
</dbReference>
<reference evidence="6" key="1">
    <citation type="journal article" date="2008" name="Nat. Genet.">
        <title>The Pristionchus pacificus genome provides a unique perspective on nematode lifestyle and parasitism.</title>
        <authorList>
            <person name="Dieterich C."/>
            <person name="Clifton S.W."/>
            <person name="Schuster L.N."/>
            <person name="Chinwalla A."/>
            <person name="Delehaunty K."/>
            <person name="Dinkelacker I."/>
            <person name="Fulton L."/>
            <person name="Fulton R."/>
            <person name="Godfrey J."/>
            <person name="Minx P."/>
            <person name="Mitreva M."/>
            <person name="Roeseler W."/>
            <person name="Tian H."/>
            <person name="Witte H."/>
            <person name="Yang S.P."/>
            <person name="Wilson R.K."/>
            <person name="Sommer R.J."/>
        </authorList>
    </citation>
    <scope>NUCLEOTIDE SEQUENCE [LARGE SCALE GENOMIC DNA]</scope>
    <source>
        <strain evidence="6">PS312</strain>
    </source>
</reference>
<dbReference type="GO" id="GO:0005524">
    <property type="term" value="F:ATP binding"/>
    <property type="evidence" value="ECO:0007669"/>
    <property type="project" value="InterPro"/>
</dbReference>
<dbReference type="SMART" id="SM00220">
    <property type="entry name" value="S_TKc"/>
    <property type="match status" value="1"/>
</dbReference>
<dbReference type="FunFam" id="2.130.10.10:FF:003474">
    <property type="entry name" value="Protein kinase"/>
    <property type="match status" value="1"/>
</dbReference>
<feature type="region of interest" description="Disordered" evidence="3">
    <location>
        <begin position="1354"/>
        <end position="1399"/>
    </location>
</feature>
<reference evidence="5" key="2">
    <citation type="submission" date="2022-06" db="UniProtKB">
        <authorList>
            <consortium name="EnsemblMetazoa"/>
        </authorList>
    </citation>
    <scope>IDENTIFICATION</scope>
    <source>
        <strain evidence="5">PS312</strain>
    </source>
</reference>
<sequence>MAALAAGKRKAPASEQEHALAKRLFGRGLSDSEDSDVEDAEEGVVRVESDSDGEVASTEAPALWKDEDDDEGEIHLKTLGHNRRQKLRKEGETKDTSISTKDYTKRLREAFTKTRSAGSQPKWAQKSKCSLESSADFVMNSVFEYHYQKDFIKVKTSADSDSEAEEIVNEITKTAMQYVEKDTRLCKGLTRARLLKDITLGHQDKAPLNVVRFHRAQPLLLTAGRAGKLRMFTVDSDVKAEHFVRAVHFDGFPISHFDFVHGGTEVLLGSLSKEYLIKCDIETSEFSQLKLPRSVPRQNAGTFAVSRDSKLVAVAGKRGEVYVMALASMEEVRTFALPAAVVSLQFAPLCFDELWAITDTGAIYILRVSTNDVHHFMDDGAVKGTRLTLSRDGAYLATGSNTGIVNIYSSSEVRDFTSPSPFHTIKSLLSACNALAFSHDAQILAAGSSVITNGLRAMHVSTGTMFTDLPAAYEKVPGVLSIDFSPNSGFAAVGTKNGGTRLYQIQHFNEYLIPIVTVVIVVEGGSRGTVRTMANLLRGAMNLLGGADLAGAPEQGRLVGRNIEIDGSRYAVKAQIAKGGFATVYTCQQSGSGAWYALKSQLAGDSAAVKVIAQELKLLKESAHPHIIQYVGSVMATTGTSKEFLMITELCSGGSVIDLLSAGNPLTLAQVANIVHGATAAISYLHAKSPAVTHRDMKVENLLFSSRGVVKLCDFGSATTEEFFPDDTWNAARRTQLEENAQLATTPMYRAPEILDTYLGYPVTRLQDVWALGCVLFYICYRSHPFEDSAKLRIIYAKYAIPEDAERYAPFRPLIECTLQPDPRRRPTAADLQQRIEALAVALDVRVDTAVPGVDTTALTGGEPVGEERAGGGGRMERREERRLERPEEQAAVPSGPPVAAAAGVGAAGQSSTAFSALRGQGLSMFRNLKEKSAAVMQTVQNTYGSKGPELVWLTSRIVIAPQQLEGVPEPLAAQAEESLRNALFILRRPFKMINLSHRRLRCEYPEAAADVTFPADATGGQPPPMDALLAVSHTAGIYLRQAPGEAVVVLLGSEAHSSLAALSLLVYHRVLPQPWCAIELLQDKRRETPVLLPPSAHRLLDALHKSVQPHFKQPGRDGRLQLVQLIVEHLPTFNNNRTGCRPQLMVYVGGTALWQPQSYEMLRSYEGPGERSRVQFGLKKQLVMGDVSFVLAHARMSSLTQRMHQDIKITLTFSHREPAPSVHSSQPGAPRGFYDYPSEIVAARHVVGSSAELDEIQSRFEGGAARRQPARVPAAPAAAAAAAETAPAQPSSGFFDSLSWDAAPGAAAAAAAAAAPPPPPPPHRAASLAASAAAAPPTVSDRFENMMLDSKETPILGKSTSPNTTMSVETRDEEEEEVDLLGMGSAAPSRPAPPPAAAAAAATSNLLFDPFDTVGSVNARSSTPQTLDDLFGGPPVSSSSSSSLNKPPQQPHRDLDDLFGLGGGGGTMSAGGGGSTKANGVGDLLMGDLLGGGSVSPLIYRVPTVLPSFFYRIPTVLLSYTCHLSTVHYAAFSAHPYAQRALPTSGRRLALGQSGDPRRASRSLLHQWILDPGLGPGTHLDPGTTTSVLDQRSLNARGRALSIVLAPAPADESHPCAGSGSRSRPKVPWYRVLKVPDGREIGDLDEAGALPGDVWEGDGGGGQGSIDGVSAAEGEEGGEGTSSMHRNASAPSFAATAPTRSAMAGGGVFDPFADFLASTPAPAAASSANSTRSSTPSMQQQQQGAASAPAAARPNYSRSAFDAISATGMPAKPRPSANAFDDLLSAQGFSSSVAGGGMGKTMGDMRRADEIRDLTPEQIKMRDWTAGKEKNIRALLASLSDVLWENDARWQQPSMASLLTANEVKKYYRKAAIVVHPDKQTGLPHAELAKAIMGELITAWNAFEEAGSPSLA</sequence>
<evidence type="ECO:0000259" key="4">
    <source>
        <dbReference type="PROSITE" id="PS50011"/>
    </source>
</evidence>
<dbReference type="PANTHER" id="PTHR22967:SF105">
    <property type="entry name" value="CYCLIN-G-ASSOCIATED KINASE"/>
    <property type="match status" value="1"/>
</dbReference>
<dbReference type="GO" id="GO:0005737">
    <property type="term" value="C:cytoplasm"/>
    <property type="evidence" value="ECO:0000318"/>
    <property type="project" value="GO_Central"/>
</dbReference>
<accession>A0A8R1USG9</accession>
<dbReference type="GO" id="GO:0004674">
    <property type="term" value="F:protein serine/threonine kinase activity"/>
    <property type="evidence" value="ECO:0000318"/>
    <property type="project" value="GO_Central"/>
</dbReference>
<dbReference type="Gene3D" id="1.10.510.10">
    <property type="entry name" value="Transferase(Phosphotransferase) domain 1"/>
    <property type="match status" value="1"/>
</dbReference>
<feature type="region of interest" description="Disordered" evidence="3">
    <location>
        <begin position="1"/>
        <end position="70"/>
    </location>
</feature>
<proteinExistence type="predicted"/>
<dbReference type="PROSITE" id="PS50011">
    <property type="entry name" value="PROTEIN_KINASE_DOM"/>
    <property type="match status" value="1"/>
</dbReference>
<feature type="domain" description="Protein kinase" evidence="4">
    <location>
        <begin position="570"/>
        <end position="839"/>
    </location>
</feature>
<feature type="compositionally biased region" description="Acidic residues" evidence="3">
    <location>
        <begin position="31"/>
        <end position="42"/>
    </location>
</feature>
<dbReference type="Pfam" id="PF00069">
    <property type="entry name" value="Pkinase"/>
    <property type="match status" value="1"/>
</dbReference>
<dbReference type="InterPro" id="IPR001680">
    <property type="entry name" value="WD40_rpt"/>
</dbReference>
<keyword evidence="2" id="KW-0547">Nucleotide-binding</keyword>
<dbReference type="Gene3D" id="3.90.190.10">
    <property type="entry name" value="Protein tyrosine phosphatase superfamily"/>
    <property type="match status" value="1"/>
</dbReference>
<dbReference type="InterPro" id="IPR000719">
    <property type="entry name" value="Prot_kinase_dom"/>
</dbReference>
<dbReference type="GO" id="GO:2000369">
    <property type="term" value="P:regulation of clathrin-dependent endocytosis"/>
    <property type="evidence" value="ECO:0000318"/>
    <property type="project" value="GO_Central"/>
</dbReference>
<feature type="region of interest" description="Disordered" evidence="3">
    <location>
        <begin position="1265"/>
        <end position="1298"/>
    </location>
</feature>
<name>A0A2A6BF13_PRIPA</name>
<dbReference type="SMART" id="SM00320">
    <property type="entry name" value="WD40"/>
    <property type="match status" value="4"/>
</dbReference>
<dbReference type="SUPFAM" id="SSF56112">
    <property type="entry name" value="Protein kinase-like (PK-like)"/>
    <property type="match status" value="1"/>
</dbReference>
<feature type="region of interest" description="Disordered" evidence="3">
    <location>
        <begin position="854"/>
        <end position="903"/>
    </location>
</feature>
<feature type="compositionally biased region" description="Polar residues" evidence="3">
    <location>
        <begin position="1359"/>
        <end position="1369"/>
    </location>
</feature>
<evidence type="ECO:0000256" key="2">
    <source>
        <dbReference type="ARBA" id="ARBA00022741"/>
    </source>
</evidence>
<dbReference type="PROSITE" id="PS00108">
    <property type="entry name" value="PROTEIN_KINASE_ST"/>
    <property type="match status" value="1"/>
</dbReference>
<dbReference type="SUPFAM" id="SSF46565">
    <property type="entry name" value="Chaperone J-domain"/>
    <property type="match status" value="1"/>
</dbReference>
<evidence type="ECO:0000313" key="6">
    <source>
        <dbReference type="Proteomes" id="UP000005239"/>
    </source>
</evidence>
<feature type="compositionally biased region" description="Low complexity" evidence="3">
    <location>
        <begin position="1266"/>
        <end position="1291"/>
    </location>
</feature>
<dbReference type="GO" id="GO:0005776">
    <property type="term" value="C:autophagosome"/>
    <property type="evidence" value="ECO:0007669"/>
    <property type="project" value="UniProtKB-SubCell"/>
</dbReference>
<feature type="region of interest" description="Disordered" evidence="3">
    <location>
        <begin position="1312"/>
        <end position="1334"/>
    </location>
</feature>
<organism evidence="5 6">
    <name type="scientific">Pristionchus pacificus</name>
    <name type="common">Parasitic nematode worm</name>
    <dbReference type="NCBI Taxonomy" id="54126"/>
    <lineage>
        <taxon>Eukaryota</taxon>
        <taxon>Metazoa</taxon>
        <taxon>Ecdysozoa</taxon>
        <taxon>Nematoda</taxon>
        <taxon>Chromadorea</taxon>
        <taxon>Rhabditida</taxon>
        <taxon>Rhabditina</taxon>
        <taxon>Diplogasteromorpha</taxon>
        <taxon>Diplogasteroidea</taxon>
        <taxon>Neodiplogasteridae</taxon>
        <taxon>Pristionchus</taxon>
    </lineage>
</organism>
<feature type="region of interest" description="Disordered" evidence="3">
    <location>
        <begin position="1724"/>
        <end position="1755"/>
    </location>
</feature>
<dbReference type="Gene3D" id="2.60.40.1110">
    <property type="match status" value="1"/>
</dbReference>
<dbReference type="SUPFAM" id="SSF50978">
    <property type="entry name" value="WD40 repeat-like"/>
    <property type="match status" value="1"/>
</dbReference>
<dbReference type="InterPro" id="IPR015943">
    <property type="entry name" value="WD40/YVTN_repeat-like_dom_sf"/>
</dbReference>
<feature type="compositionally biased region" description="Gly residues" evidence="3">
    <location>
        <begin position="1461"/>
        <end position="1475"/>
    </location>
</feature>
<accession>A0A2A6BF13</accession>
<dbReference type="GO" id="GO:0035612">
    <property type="term" value="F:AP-2 adaptor complex binding"/>
    <property type="evidence" value="ECO:0000318"/>
    <property type="project" value="GO_Central"/>
</dbReference>
<dbReference type="Proteomes" id="UP000005239">
    <property type="component" value="Unassembled WGS sequence"/>
</dbReference>
<dbReference type="EnsemblMetazoa" id="PPA37032.1">
    <property type="protein sequence ID" value="PPA37032.1"/>
    <property type="gene ID" value="WBGene00275401"/>
</dbReference>
<evidence type="ECO:0000313" key="5">
    <source>
        <dbReference type="EnsemblMetazoa" id="PPA37032.1"/>
    </source>
</evidence>
<protein>
    <submittedName>
        <fullName evidence="5">Protein kinase domain-containing protein</fullName>
    </submittedName>
</protein>
<dbReference type="PANTHER" id="PTHR22967">
    <property type="entry name" value="SERINE/THREONINE PROTEIN KINASE"/>
    <property type="match status" value="1"/>
</dbReference>
<feature type="compositionally biased region" description="Low complexity" evidence="3">
    <location>
        <begin position="1325"/>
        <end position="1334"/>
    </location>
</feature>
<evidence type="ECO:0000256" key="3">
    <source>
        <dbReference type="SAM" id="MobiDB-lite"/>
    </source>
</evidence>
<dbReference type="Gene3D" id="2.130.10.10">
    <property type="entry name" value="YVTN repeat-like/Quinoprotein amine dehydrogenase"/>
    <property type="match status" value="1"/>
</dbReference>